<evidence type="ECO:0000313" key="3">
    <source>
        <dbReference type="Proteomes" id="UP000249464"/>
    </source>
</evidence>
<protein>
    <submittedName>
        <fullName evidence="2">BQ5605_C009g05453 protein</fullName>
    </submittedName>
</protein>
<feature type="region of interest" description="Disordered" evidence="1">
    <location>
        <begin position="57"/>
        <end position="84"/>
    </location>
</feature>
<sequence length="309" mass="35010">MSYDPHREGPGPQDLQILQVHSDRCPDGRPKYQIVSSLHPSAMPLRYPLLFSAGEDSYRHDEDEDDEEEEEENGAGERKRPTVSSKLFGIVSNAAKPDPDESVNAWGQHQCEAGPDCCMSFDATKDRWATLQLGRQLDHSLTFDKSQPASILFGLEIEPGGHCTHAKHRCRCRTRDHLKYTASAFPLSTKLWTSSKAELEAMFAFMEEKRKDNYLLNPPLPLPMSLRRSRLKRPGNPLDTIQRLSDVRGQLIRHRFRAASQCIVCGSTSLDHPPTQLCHEFDWDAFTRSSSGALYHESSKPQVCFAFNR</sequence>
<dbReference type="Proteomes" id="UP000249464">
    <property type="component" value="Unassembled WGS sequence"/>
</dbReference>
<organism evidence="2 3">
    <name type="scientific">Microbotryum silenes-dioicae</name>
    <dbReference type="NCBI Taxonomy" id="796604"/>
    <lineage>
        <taxon>Eukaryota</taxon>
        <taxon>Fungi</taxon>
        <taxon>Dikarya</taxon>
        <taxon>Basidiomycota</taxon>
        <taxon>Pucciniomycotina</taxon>
        <taxon>Microbotryomycetes</taxon>
        <taxon>Microbotryales</taxon>
        <taxon>Microbotryaceae</taxon>
        <taxon>Microbotryum</taxon>
    </lineage>
</organism>
<accession>A0A2X0MGH9</accession>
<dbReference type="EMBL" id="FQNC01000049">
    <property type="protein sequence ID" value="SGY81082.1"/>
    <property type="molecule type" value="Genomic_DNA"/>
</dbReference>
<evidence type="ECO:0000313" key="2">
    <source>
        <dbReference type="EMBL" id="SGY81082.1"/>
    </source>
</evidence>
<keyword evidence="3" id="KW-1185">Reference proteome</keyword>
<proteinExistence type="predicted"/>
<gene>
    <name evidence="2" type="primary">BQ5605_C009g05453</name>
    <name evidence="2" type="ORF">BQ5605_C009G05453</name>
</gene>
<evidence type="ECO:0000256" key="1">
    <source>
        <dbReference type="SAM" id="MobiDB-lite"/>
    </source>
</evidence>
<dbReference type="AlphaFoldDB" id="A0A2X0MGH9"/>
<feature type="compositionally biased region" description="Acidic residues" evidence="1">
    <location>
        <begin position="62"/>
        <end position="74"/>
    </location>
</feature>
<reference evidence="2 3" key="1">
    <citation type="submission" date="2016-11" db="EMBL/GenBank/DDBJ databases">
        <authorList>
            <person name="Jaros S."/>
            <person name="Januszkiewicz K."/>
            <person name="Wedrychowicz H."/>
        </authorList>
    </citation>
    <scope>NUCLEOTIDE SEQUENCE [LARGE SCALE GENOMIC DNA]</scope>
</reference>
<name>A0A2X0MGH9_9BASI</name>